<dbReference type="RefSeq" id="WP_146103536.1">
    <property type="nucleotide sequence ID" value="NZ_FNVT01000001.1"/>
</dbReference>
<dbReference type="EMBL" id="FNVT01000001">
    <property type="protein sequence ID" value="SEF92127.1"/>
    <property type="molecule type" value="Genomic_DNA"/>
</dbReference>
<dbReference type="OrthoDB" id="3480531at2"/>
<evidence type="ECO:0000313" key="2">
    <source>
        <dbReference type="Proteomes" id="UP000236732"/>
    </source>
</evidence>
<gene>
    <name evidence="1" type="ORF">SAMN05444920_1011024</name>
</gene>
<organism evidence="1 2">
    <name type="scientific">Nonomuraea solani</name>
    <dbReference type="NCBI Taxonomy" id="1144553"/>
    <lineage>
        <taxon>Bacteria</taxon>
        <taxon>Bacillati</taxon>
        <taxon>Actinomycetota</taxon>
        <taxon>Actinomycetes</taxon>
        <taxon>Streptosporangiales</taxon>
        <taxon>Streptosporangiaceae</taxon>
        <taxon>Nonomuraea</taxon>
    </lineage>
</organism>
<keyword evidence="2" id="KW-1185">Reference proteome</keyword>
<name>A0A1H5W000_9ACTN</name>
<dbReference type="Proteomes" id="UP000236732">
    <property type="component" value="Unassembled WGS sequence"/>
</dbReference>
<sequence length="193" mass="21262">MLSWHPSAEGSDPTYTEPLRLLNLGGVPPEAYADLNACLRSQLQGAENVLRAGATTSVLLTPSGIIKGDGDFMETVADYDVDYHYEDEAVFTALNNLFGQITARAAELRCMALGYKVRMRPVAENAPHEVTISRSTEWQQESPQVPGAIDAVCVDVEHRAGIAFRVFMPYTYQDQRLFLGGLQSVPSQPRVWS</sequence>
<evidence type="ECO:0000313" key="1">
    <source>
        <dbReference type="EMBL" id="SEF92127.1"/>
    </source>
</evidence>
<dbReference type="AlphaFoldDB" id="A0A1H5W000"/>
<proteinExistence type="predicted"/>
<reference evidence="1 2" key="1">
    <citation type="submission" date="2016-10" db="EMBL/GenBank/DDBJ databases">
        <authorList>
            <person name="de Groot N.N."/>
        </authorList>
    </citation>
    <scope>NUCLEOTIDE SEQUENCE [LARGE SCALE GENOMIC DNA]</scope>
    <source>
        <strain evidence="1 2">CGMCC 4.7037</strain>
    </source>
</reference>
<accession>A0A1H5W000</accession>
<protein>
    <submittedName>
        <fullName evidence="1">Uncharacterized protein</fullName>
    </submittedName>
</protein>